<dbReference type="EMBL" id="CP001614">
    <property type="protein sequence ID" value="ACR13480.1"/>
    <property type="molecule type" value="Genomic_DNA"/>
</dbReference>
<evidence type="ECO:0000313" key="3">
    <source>
        <dbReference type="Proteomes" id="UP000009080"/>
    </source>
</evidence>
<organism evidence="2 3">
    <name type="scientific">Teredinibacter turnerae (strain ATCC 39867 / T7901)</name>
    <dbReference type="NCBI Taxonomy" id="377629"/>
    <lineage>
        <taxon>Bacteria</taxon>
        <taxon>Pseudomonadati</taxon>
        <taxon>Pseudomonadota</taxon>
        <taxon>Gammaproteobacteria</taxon>
        <taxon>Cellvibrionales</taxon>
        <taxon>Cellvibrionaceae</taxon>
        <taxon>Teredinibacter</taxon>
    </lineage>
</organism>
<dbReference type="InterPro" id="IPR029058">
    <property type="entry name" value="AB_hydrolase_fold"/>
</dbReference>
<feature type="domain" description="AB hydrolase-1" evidence="1">
    <location>
        <begin position="88"/>
        <end position="296"/>
    </location>
</feature>
<dbReference type="HOGENOM" id="CLU_020336_32_0_6"/>
<keyword evidence="2" id="KW-0449">Lipoprotein</keyword>
<dbReference type="eggNOG" id="COG1506">
    <property type="taxonomic scope" value="Bacteria"/>
</dbReference>
<dbReference type="ESTHER" id="tertt-c5bn62">
    <property type="family name" value="6_AlphaBeta_hydrolase"/>
</dbReference>
<dbReference type="AlphaFoldDB" id="C5BN62"/>
<dbReference type="GO" id="GO:0016020">
    <property type="term" value="C:membrane"/>
    <property type="evidence" value="ECO:0007669"/>
    <property type="project" value="TreeGrafter"/>
</dbReference>
<evidence type="ECO:0000259" key="1">
    <source>
        <dbReference type="Pfam" id="PF12697"/>
    </source>
</evidence>
<dbReference type="Gene3D" id="3.40.50.1820">
    <property type="entry name" value="alpha/beta hydrolase"/>
    <property type="match status" value="1"/>
</dbReference>
<sequence>MRITRLWCEKKSLQKIVLWLAILPAVGLTGCMPKIIEETESQADALYRQQVIQSDHIMVERARLHYTVREQLEFSAGALTANEVTELLVFVHGTPGDWRSFGQQLADRRLAARAVLVAIDRPSWGGSFFEEERVETSLGEQAGLIAPLLLRLREDYPNARLTLAGHSFGASLVPMIAMVYPQAVDSVVVIAGDLSAEYLEEKWYNTVLAWPWVRPLLPREICYANDEVLALDENIAAMSDYWSHLSVPMMVIQGTEDTLVDPRNADFAAALKTPAGVRVERIDGGSHLIHMAQSQRVDGLLLDWLASNFKTTNSAINSSD</sequence>
<dbReference type="SUPFAM" id="SSF53474">
    <property type="entry name" value="alpha/beta-Hydrolases"/>
    <property type="match status" value="1"/>
</dbReference>
<accession>C5BN62</accession>
<dbReference type="InterPro" id="IPR050266">
    <property type="entry name" value="AB_hydrolase_sf"/>
</dbReference>
<protein>
    <submittedName>
        <fullName evidence="2">Lipoprotein</fullName>
    </submittedName>
</protein>
<proteinExistence type="predicted"/>
<evidence type="ECO:0000313" key="2">
    <source>
        <dbReference type="EMBL" id="ACR13480.1"/>
    </source>
</evidence>
<dbReference type="STRING" id="377629.TERTU_0566"/>
<dbReference type="RefSeq" id="WP_015819594.1">
    <property type="nucleotide sequence ID" value="NC_012997.1"/>
</dbReference>
<dbReference type="InterPro" id="IPR000073">
    <property type="entry name" value="AB_hydrolase_1"/>
</dbReference>
<dbReference type="PANTHER" id="PTHR43798">
    <property type="entry name" value="MONOACYLGLYCEROL LIPASE"/>
    <property type="match status" value="1"/>
</dbReference>
<dbReference type="KEGG" id="ttu:TERTU_0566"/>
<gene>
    <name evidence="2" type="ordered locus">TERTU_0566</name>
</gene>
<dbReference type="Proteomes" id="UP000009080">
    <property type="component" value="Chromosome"/>
</dbReference>
<reference evidence="2 3" key="1">
    <citation type="journal article" date="2009" name="PLoS ONE">
        <title>The complete genome of Teredinibacter turnerae T7901: an intracellular endosymbiont of marine wood-boring bivalves (shipworms).</title>
        <authorList>
            <person name="Yang J.C."/>
            <person name="Madupu R."/>
            <person name="Durkin A.S."/>
            <person name="Ekborg N.A."/>
            <person name="Pedamallu C.S."/>
            <person name="Hostetler J.B."/>
            <person name="Radune D."/>
            <person name="Toms B.S."/>
            <person name="Henrissat B."/>
            <person name="Coutinho P.M."/>
            <person name="Schwarz S."/>
            <person name="Field L."/>
            <person name="Trindade-Silva A.E."/>
            <person name="Soares C.A.G."/>
            <person name="Elshahawi S."/>
            <person name="Hanora A."/>
            <person name="Schmidt E.W."/>
            <person name="Haygood M.G."/>
            <person name="Posfai J."/>
            <person name="Benner J."/>
            <person name="Madinger C."/>
            <person name="Nove J."/>
            <person name="Anton B."/>
            <person name="Chaudhary K."/>
            <person name="Foster J."/>
            <person name="Holman A."/>
            <person name="Kumar S."/>
            <person name="Lessard P.A."/>
            <person name="Luyten Y.A."/>
            <person name="Slatko B."/>
            <person name="Wood N."/>
            <person name="Wu B."/>
            <person name="Teplitski M."/>
            <person name="Mougous J.D."/>
            <person name="Ward N."/>
            <person name="Eisen J.A."/>
            <person name="Badger J.H."/>
            <person name="Distel D.L."/>
        </authorList>
    </citation>
    <scope>NUCLEOTIDE SEQUENCE [LARGE SCALE GENOMIC DNA]</scope>
    <source>
        <strain evidence="3">ATCC 39867 / T7901</strain>
    </source>
</reference>
<dbReference type="Pfam" id="PF12697">
    <property type="entry name" value="Abhydrolase_6"/>
    <property type="match status" value="1"/>
</dbReference>
<dbReference type="PANTHER" id="PTHR43798:SF33">
    <property type="entry name" value="HYDROLASE, PUTATIVE (AFU_ORTHOLOGUE AFUA_2G14860)-RELATED"/>
    <property type="match status" value="1"/>
</dbReference>
<keyword evidence="3" id="KW-1185">Reference proteome</keyword>
<name>C5BN62_TERTT</name>
<dbReference type="PROSITE" id="PS51257">
    <property type="entry name" value="PROKAR_LIPOPROTEIN"/>
    <property type="match status" value="1"/>
</dbReference>